<dbReference type="AlphaFoldDB" id="A0A8K1I7I1"/>
<gene>
    <name evidence="2" type="primary">orf120B</name>
</gene>
<reference evidence="2" key="1">
    <citation type="submission" date="2021-01" db="EMBL/GenBank/DDBJ databases">
        <authorList>
            <person name="Sun H.-H."/>
            <person name="Zhang S."/>
            <person name="Zhang Y.-J."/>
        </authorList>
    </citation>
    <scope>NUCLEOTIDE SEQUENCE</scope>
    <source>
        <strain evidence="2">CMM1</strain>
    </source>
</reference>
<dbReference type="InterPro" id="IPR004860">
    <property type="entry name" value="LAGLIDADG_dom"/>
</dbReference>
<dbReference type="PANTHER" id="PTHR36181">
    <property type="entry name" value="INTRON-ENCODED ENDONUCLEASE AI3-RELATED"/>
    <property type="match status" value="1"/>
</dbReference>
<proteinExistence type="predicted"/>
<dbReference type="Pfam" id="PF00961">
    <property type="entry name" value="LAGLIDADG_1"/>
    <property type="match status" value="1"/>
</dbReference>
<dbReference type="Gene3D" id="3.10.28.10">
    <property type="entry name" value="Homing endonucleases"/>
    <property type="match status" value="1"/>
</dbReference>
<keyword evidence="2" id="KW-0496">Mitochondrion</keyword>
<dbReference type="RefSeq" id="YP_010218639.1">
    <property type="nucleotide sequence ID" value="NC_058917.1"/>
</dbReference>
<protein>
    <submittedName>
        <fullName evidence="2">LAGLIDADG endonuclease</fullName>
    </submittedName>
</protein>
<dbReference type="PANTHER" id="PTHR36181:SF4">
    <property type="entry name" value="LAGLIDADG ENDONUCLEASE"/>
    <property type="match status" value="1"/>
</dbReference>
<dbReference type="InterPro" id="IPR027434">
    <property type="entry name" value="Homing_endonucl"/>
</dbReference>
<name>A0A8K1I7I1_9PEZI</name>
<evidence type="ECO:0000259" key="1">
    <source>
        <dbReference type="Pfam" id="PF00961"/>
    </source>
</evidence>
<keyword evidence="2" id="KW-0378">Hydrolase</keyword>
<sequence length="120" mass="13712">MRLRFRICQHSRDIKLINSIIKYLNCGMVEARSKLNFVELVVTKFSDIEHKIIPFFHKYPIQGIKSLDYKVFCTIAAPPSLFQREGVGGCIPSLSERGDALLIKDKAHLTVEGFEKNSKD</sequence>
<dbReference type="GO" id="GO:0005739">
    <property type="term" value="C:mitochondrion"/>
    <property type="evidence" value="ECO:0007669"/>
    <property type="project" value="UniProtKB-ARBA"/>
</dbReference>
<dbReference type="GeneID" id="68665162"/>
<dbReference type="GO" id="GO:0004519">
    <property type="term" value="F:endonuclease activity"/>
    <property type="evidence" value="ECO:0007669"/>
    <property type="project" value="UniProtKB-KW"/>
</dbReference>
<keyword evidence="2" id="KW-0255">Endonuclease</keyword>
<evidence type="ECO:0000313" key="2">
    <source>
        <dbReference type="EMBL" id="UBU98502.1"/>
    </source>
</evidence>
<organism evidence="2">
    <name type="scientific">Morchella brunnea</name>
    <dbReference type="NCBI Taxonomy" id="1174671"/>
    <lineage>
        <taxon>Eukaryota</taxon>
        <taxon>Fungi</taxon>
        <taxon>Dikarya</taxon>
        <taxon>Ascomycota</taxon>
        <taxon>Pezizomycotina</taxon>
        <taxon>Pezizomycetes</taxon>
        <taxon>Pezizales</taxon>
        <taxon>Morchellaceae</taxon>
        <taxon>Morchella</taxon>
    </lineage>
</organism>
<dbReference type="InterPro" id="IPR051289">
    <property type="entry name" value="LAGLIDADG_Endonuclease"/>
</dbReference>
<geneLocation type="mitochondrion" evidence="2"/>
<dbReference type="EMBL" id="MW538937">
    <property type="protein sequence ID" value="UBU98502.1"/>
    <property type="molecule type" value="Genomic_DNA"/>
</dbReference>
<keyword evidence="2" id="KW-0540">Nuclease</keyword>
<feature type="domain" description="Homing endonuclease LAGLIDADG" evidence="1">
    <location>
        <begin position="2"/>
        <end position="75"/>
    </location>
</feature>
<dbReference type="SUPFAM" id="SSF55608">
    <property type="entry name" value="Homing endonucleases"/>
    <property type="match status" value="1"/>
</dbReference>
<accession>A0A8K1I7I1</accession>